<gene>
    <name evidence="3" type="ORF">GCM10008967_10190</name>
</gene>
<dbReference type="InterPro" id="IPR005545">
    <property type="entry name" value="YCII"/>
</dbReference>
<reference evidence="4" key="1">
    <citation type="journal article" date="2019" name="Int. J. Syst. Evol. Microbiol.">
        <title>The Global Catalogue of Microorganisms (GCM) 10K type strain sequencing project: providing services to taxonomists for standard genome sequencing and annotation.</title>
        <authorList>
            <consortium name="The Broad Institute Genomics Platform"/>
            <consortium name="The Broad Institute Genome Sequencing Center for Infectious Disease"/>
            <person name="Wu L."/>
            <person name="Ma J."/>
        </authorList>
    </citation>
    <scope>NUCLEOTIDE SEQUENCE [LARGE SCALE GENOMIC DNA]</scope>
    <source>
        <strain evidence="4">JCM 9731</strain>
    </source>
</reference>
<protein>
    <recommendedName>
        <fullName evidence="2">YCII-related domain-containing protein</fullName>
    </recommendedName>
</protein>
<dbReference type="InterPro" id="IPR011008">
    <property type="entry name" value="Dimeric_a/b-barrel"/>
</dbReference>
<evidence type="ECO:0000313" key="4">
    <source>
        <dbReference type="Proteomes" id="UP001500782"/>
    </source>
</evidence>
<evidence type="ECO:0000256" key="1">
    <source>
        <dbReference type="ARBA" id="ARBA00007689"/>
    </source>
</evidence>
<dbReference type="RefSeq" id="WP_343796946.1">
    <property type="nucleotide sequence ID" value="NZ_BAAADJ010000010.1"/>
</dbReference>
<accession>A0ABP3FMW8</accession>
<evidence type="ECO:0000313" key="3">
    <source>
        <dbReference type="EMBL" id="GAA0321649.1"/>
    </source>
</evidence>
<dbReference type="SUPFAM" id="SSF54909">
    <property type="entry name" value="Dimeric alpha+beta barrel"/>
    <property type="match status" value="1"/>
</dbReference>
<comment type="caution">
    <text evidence="3">The sequence shown here is derived from an EMBL/GenBank/DDBJ whole genome shotgun (WGS) entry which is preliminary data.</text>
</comment>
<proteinExistence type="inferred from homology"/>
<organism evidence="3 4">
    <name type="scientific">Bacillus carboniphilus</name>
    <dbReference type="NCBI Taxonomy" id="86663"/>
    <lineage>
        <taxon>Bacteria</taxon>
        <taxon>Bacillati</taxon>
        <taxon>Bacillota</taxon>
        <taxon>Bacilli</taxon>
        <taxon>Bacillales</taxon>
        <taxon>Bacillaceae</taxon>
        <taxon>Bacillus</taxon>
    </lineage>
</organism>
<evidence type="ECO:0000259" key="2">
    <source>
        <dbReference type="Pfam" id="PF03795"/>
    </source>
</evidence>
<dbReference type="Pfam" id="PF03795">
    <property type="entry name" value="YCII"/>
    <property type="match status" value="1"/>
</dbReference>
<dbReference type="EMBL" id="BAAADJ010000010">
    <property type="protein sequence ID" value="GAA0321649.1"/>
    <property type="molecule type" value="Genomic_DNA"/>
</dbReference>
<dbReference type="Gene3D" id="3.30.70.1060">
    <property type="entry name" value="Dimeric alpha+beta barrel"/>
    <property type="match status" value="1"/>
</dbReference>
<keyword evidence="4" id="KW-1185">Reference proteome</keyword>
<feature type="domain" description="YCII-related" evidence="2">
    <location>
        <begin position="21"/>
        <end position="94"/>
    </location>
</feature>
<dbReference type="Proteomes" id="UP001500782">
    <property type="component" value="Unassembled WGS sequence"/>
</dbReference>
<sequence>MALQQFLYKLTLVPNLHDDGNWTERENNIVGEHFRYLQGLQKEGKLILAGRTMNESAHTFGIVIFLAESETEAKQIMENDPAVDQGVMIAEVFPYKVALFNNQFEG</sequence>
<name>A0ABP3FMW8_9BACI</name>
<comment type="similarity">
    <text evidence="1">Belongs to the YciI family.</text>
</comment>